<sequence length="468" mass="52755">MAGRYKAYLEYKHSGVEWLGEIPSGWEALPIKYLVETPVTDGPHETPKFVDDGVPFVSAEAVSTGIIDFLRIRAHISHEDNERYSRKYAPQYGDIFLVKSGATTGVSAMVETDQVFNIWSPLAAIRSKQSVSPRYVLHYIRSAQFQEAIRLNWSFGTQQNIGMKVIENLRVSLPPLPEQTQIAKFLDFETAKIDRLIERQERLIGLLEEKRQAVISHAVTKGLNPDAPLRPSGVDWLGDVPKHWEVKRLKQVAQVRSGIPKGQDLSGKPHISVPMLRVANVQDGFLDLRDVHTIQIEPSQLERFSLRTGDVLMNEGGDNDKLGRGAVWNGQIERCIHQNHVFAIRTDFEDSEWLNLITQTAYAKFHFFRVSKQSTNLASISSSNIKETPIVFPPAQERKAIFAFVSRKNTTFEALKQNAQSAIYLLKERRTALISAAVTGKIDVREWVPPKDTFQPKEESASLTQASA</sequence>
<dbReference type="PANTHER" id="PTHR30408:SF12">
    <property type="entry name" value="TYPE I RESTRICTION ENZYME MJAVIII SPECIFICITY SUBUNIT"/>
    <property type="match status" value="1"/>
</dbReference>
<evidence type="ECO:0000259" key="4">
    <source>
        <dbReference type="Pfam" id="PF01420"/>
    </source>
</evidence>
<evidence type="ECO:0000313" key="6">
    <source>
        <dbReference type="Proteomes" id="UP000637980"/>
    </source>
</evidence>
<dbReference type="CDD" id="cd17246">
    <property type="entry name" value="RMtype1_S_SonII-TRD2-CR2_like"/>
    <property type="match status" value="1"/>
</dbReference>
<evidence type="ECO:0000313" key="5">
    <source>
        <dbReference type="EMBL" id="GHB33270.1"/>
    </source>
</evidence>
<dbReference type="InterPro" id="IPR052021">
    <property type="entry name" value="Type-I_RS_S_subunit"/>
</dbReference>
<reference evidence="6" key="1">
    <citation type="journal article" date="2019" name="Int. J. Syst. Evol. Microbiol.">
        <title>The Global Catalogue of Microorganisms (GCM) 10K type strain sequencing project: providing services to taxonomists for standard genome sequencing and annotation.</title>
        <authorList>
            <consortium name="The Broad Institute Genomics Platform"/>
            <consortium name="The Broad Institute Genome Sequencing Center for Infectious Disease"/>
            <person name="Wu L."/>
            <person name="Ma J."/>
        </authorList>
    </citation>
    <scope>NUCLEOTIDE SEQUENCE [LARGE SCALE GENOMIC DNA]</scope>
    <source>
        <strain evidence="6">KCTC 12861</strain>
    </source>
</reference>
<comment type="similarity">
    <text evidence="1">Belongs to the type-I restriction system S methylase family.</text>
</comment>
<keyword evidence="6" id="KW-1185">Reference proteome</keyword>
<keyword evidence="3" id="KW-0238">DNA-binding</keyword>
<dbReference type="Proteomes" id="UP000637980">
    <property type="component" value="Unassembled WGS sequence"/>
</dbReference>
<protein>
    <submittedName>
        <fullName evidence="5">Restriction modification system DNA specificity domain-containing protein</fullName>
    </submittedName>
</protein>
<evidence type="ECO:0000256" key="3">
    <source>
        <dbReference type="ARBA" id="ARBA00023125"/>
    </source>
</evidence>
<feature type="domain" description="Type I restriction modification DNA specificity" evidence="4">
    <location>
        <begin position="241"/>
        <end position="415"/>
    </location>
</feature>
<organism evidence="5 6">
    <name type="scientific">Pseudovibrio japonicus</name>
    <dbReference type="NCBI Taxonomy" id="366534"/>
    <lineage>
        <taxon>Bacteria</taxon>
        <taxon>Pseudomonadati</taxon>
        <taxon>Pseudomonadota</taxon>
        <taxon>Alphaproteobacteria</taxon>
        <taxon>Hyphomicrobiales</taxon>
        <taxon>Stappiaceae</taxon>
        <taxon>Pseudovibrio</taxon>
    </lineage>
</organism>
<name>A0ABQ3ECA1_9HYPH</name>
<dbReference type="InterPro" id="IPR044946">
    <property type="entry name" value="Restrct_endonuc_typeI_TRD_sf"/>
</dbReference>
<evidence type="ECO:0000256" key="2">
    <source>
        <dbReference type="ARBA" id="ARBA00022747"/>
    </source>
</evidence>
<dbReference type="RefSeq" id="WP_189436885.1">
    <property type="nucleotide sequence ID" value="NZ_BMXE01000003.1"/>
</dbReference>
<dbReference type="InterPro" id="IPR000055">
    <property type="entry name" value="Restrct_endonuc_typeI_TRD"/>
</dbReference>
<dbReference type="Gene3D" id="1.10.287.1120">
    <property type="entry name" value="Bipartite methylase S protein"/>
    <property type="match status" value="1"/>
</dbReference>
<comment type="caution">
    <text evidence="5">The sequence shown here is derived from an EMBL/GenBank/DDBJ whole genome shotgun (WGS) entry which is preliminary data.</text>
</comment>
<accession>A0ABQ3ECA1</accession>
<dbReference type="CDD" id="cd17253">
    <property type="entry name" value="RMtype1_S_Eco933I-TRD2-CR2_like"/>
    <property type="match status" value="1"/>
</dbReference>
<dbReference type="Gene3D" id="3.90.220.20">
    <property type="entry name" value="DNA methylase specificity domains"/>
    <property type="match status" value="2"/>
</dbReference>
<dbReference type="Pfam" id="PF01420">
    <property type="entry name" value="Methylase_S"/>
    <property type="match status" value="2"/>
</dbReference>
<evidence type="ECO:0000256" key="1">
    <source>
        <dbReference type="ARBA" id="ARBA00010923"/>
    </source>
</evidence>
<keyword evidence="2" id="KW-0680">Restriction system</keyword>
<dbReference type="EMBL" id="BMXE01000003">
    <property type="protein sequence ID" value="GHB33270.1"/>
    <property type="molecule type" value="Genomic_DNA"/>
</dbReference>
<dbReference type="SUPFAM" id="SSF116734">
    <property type="entry name" value="DNA methylase specificity domain"/>
    <property type="match status" value="2"/>
</dbReference>
<feature type="domain" description="Type I restriction modification DNA specificity" evidence="4">
    <location>
        <begin position="53"/>
        <end position="188"/>
    </location>
</feature>
<dbReference type="PANTHER" id="PTHR30408">
    <property type="entry name" value="TYPE-1 RESTRICTION ENZYME ECOKI SPECIFICITY PROTEIN"/>
    <property type="match status" value="1"/>
</dbReference>
<proteinExistence type="inferred from homology"/>
<gene>
    <name evidence="5" type="ORF">GCM10007094_22880</name>
</gene>